<dbReference type="GeneID" id="82854111"/>
<protein>
    <submittedName>
        <fullName evidence="1">DUF3986 family protein</fullName>
    </submittedName>
</protein>
<dbReference type="KEGG" id="bgy:BGLY_3110"/>
<dbReference type="RefSeq" id="WP_046131546.1">
    <property type="nucleotide sequence ID" value="NZ_CP035232.1"/>
</dbReference>
<dbReference type="Pfam" id="PF13143">
    <property type="entry name" value="DUF3986"/>
    <property type="match status" value="1"/>
</dbReference>
<sequence>MNYDETQHLHIRYNKKGLDLEAIGLKQLDVDVWDIYFNFEDHAIDKPTLKFSMIDPFGCRIFSISSSDLSIEHASKYFELWIELELNI</sequence>
<evidence type="ECO:0000313" key="2">
    <source>
        <dbReference type="Proteomes" id="UP000288675"/>
    </source>
</evidence>
<dbReference type="AlphaFoldDB" id="A0AAJ3Z275"/>
<accession>A0AAJ3Z275</accession>
<dbReference type="Proteomes" id="UP000288675">
    <property type="component" value="Chromosome"/>
</dbReference>
<gene>
    <name evidence="1" type="ORF">EQZ20_15665</name>
</gene>
<evidence type="ECO:0000313" key="1">
    <source>
        <dbReference type="EMBL" id="QAT66200.1"/>
    </source>
</evidence>
<name>A0AAJ3Z275_9BACI</name>
<dbReference type="EMBL" id="CP035232">
    <property type="protein sequence ID" value="QAT66200.1"/>
    <property type="molecule type" value="Genomic_DNA"/>
</dbReference>
<reference evidence="1 2" key="1">
    <citation type="submission" date="2019-01" db="EMBL/GenBank/DDBJ databases">
        <title>Genome sequence of Bacillus glycinifermentans SRCM103574.</title>
        <authorList>
            <person name="Kong H.-J."/>
            <person name="Jeong S.-Y."/>
            <person name="Jeong D.-Y."/>
        </authorList>
    </citation>
    <scope>NUCLEOTIDE SEQUENCE [LARGE SCALE GENOMIC DNA]</scope>
    <source>
        <strain evidence="1 2">SRCM103574</strain>
    </source>
</reference>
<proteinExistence type="predicted"/>
<organism evidence="1 2">
    <name type="scientific">Bacillus glycinifermentans</name>
    <dbReference type="NCBI Taxonomy" id="1664069"/>
    <lineage>
        <taxon>Bacteria</taxon>
        <taxon>Bacillati</taxon>
        <taxon>Bacillota</taxon>
        <taxon>Bacilli</taxon>
        <taxon>Bacillales</taxon>
        <taxon>Bacillaceae</taxon>
        <taxon>Bacillus</taxon>
    </lineage>
</organism>
<dbReference type="InterPro" id="IPR025047">
    <property type="entry name" value="DUF3986"/>
</dbReference>